<gene>
    <name evidence="5" type="ORF">CTEN210_13738</name>
</gene>
<dbReference type="InterPro" id="IPR003593">
    <property type="entry name" value="AAA+_ATPase"/>
</dbReference>
<keyword evidence="2" id="KW-0175">Coiled coil</keyword>
<dbReference type="PANTHER" id="PTHR23075">
    <property type="entry name" value="PUTATIVE ATP-ASE"/>
    <property type="match status" value="1"/>
</dbReference>
<keyword evidence="3" id="KW-1135">Mitochondrion nucleoid</keyword>
<dbReference type="InterPro" id="IPR003959">
    <property type="entry name" value="ATPase_AAA_core"/>
</dbReference>
<dbReference type="GO" id="GO:0016887">
    <property type="term" value="F:ATP hydrolysis activity"/>
    <property type="evidence" value="ECO:0007669"/>
    <property type="project" value="InterPro"/>
</dbReference>
<dbReference type="GO" id="GO:0005524">
    <property type="term" value="F:ATP binding"/>
    <property type="evidence" value="ECO:0007669"/>
    <property type="project" value="InterPro"/>
</dbReference>
<organism evidence="5 6">
    <name type="scientific">Chaetoceros tenuissimus</name>
    <dbReference type="NCBI Taxonomy" id="426638"/>
    <lineage>
        <taxon>Eukaryota</taxon>
        <taxon>Sar</taxon>
        <taxon>Stramenopiles</taxon>
        <taxon>Ochrophyta</taxon>
        <taxon>Bacillariophyta</taxon>
        <taxon>Coscinodiscophyceae</taxon>
        <taxon>Chaetocerotophycidae</taxon>
        <taxon>Chaetocerotales</taxon>
        <taxon>Chaetocerotaceae</taxon>
        <taxon>Chaetoceros</taxon>
    </lineage>
</organism>
<dbReference type="GO" id="GO:0042645">
    <property type="term" value="C:mitochondrial nucleoid"/>
    <property type="evidence" value="ECO:0007669"/>
    <property type="project" value="UniProtKB-SubCell"/>
</dbReference>
<keyword evidence="3" id="KW-0496">Mitochondrion</keyword>
<keyword evidence="6" id="KW-1185">Reference proteome</keyword>
<evidence type="ECO:0000313" key="5">
    <source>
        <dbReference type="EMBL" id="GFH57262.1"/>
    </source>
</evidence>
<dbReference type="EMBL" id="BLLK01000058">
    <property type="protein sequence ID" value="GFH57262.1"/>
    <property type="molecule type" value="Genomic_DNA"/>
</dbReference>
<comment type="caution">
    <text evidence="5">The sequence shown here is derived from an EMBL/GenBank/DDBJ whole genome shotgun (WGS) entry which is preliminary data.</text>
</comment>
<dbReference type="GO" id="GO:0007005">
    <property type="term" value="P:mitochondrion organization"/>
    <property type="evidence" value="ECO:0007669"/>
    <property type="project" value="TreeGrafter"/>
</dbReference>
<proteinExistence type="predicted"/>
<dbReference type="Gene3D" id="3.40.50.300">
    <property type="entry name" value="P-loop containing nucleotide triphosphate hydrolases"/>
    <property type="match status" value="1"/>
</dbReference>
<evidence type="ECO:0000313" key="6">
    <source>
        <dbReference type="Proteomes" id="UP001054902"/>
    </source>
</evidence>
<dbReference type="Pfam" id="PF00004">
    <property type="entry name" value="AAA"/>
    <property type="match status" value="1"/>
</dbReference>
<reference evidence="5 6" key="1">
    <citation type="journal article" date="2021" name="Sci. Rep.">
        <title>The genome of the diatom Chaetoceros tenuissimus carries an ancient integrated fragment of an extant virus.</title>
        <authorList>
            <person name="Hongo Y."/>
            <person name="Kimura K."/>
            <person name="Takaki Y."/>
            <person name="Yoshida Y."/>
            <person name="Baba S."/>
            <person name="Kobayashi G."/>
            <person name="Nagasaki K."/>
            <person name="Hano T."/>
            <person name="Tomaru Y."/>
        </authorList>
    </citation>
    <scope>NUCLEOTIDE SEQUENCE [LARGE SCALE GENOMIC DNA]</scope>
    <source>
        <strain evidence="5 6">NIES-3715</strain>
    </source>
</reference>
<dbReference type="GO" id="GO:0008270">
    <property type="term" value="F:zinc ion binding"/>
    <property type="evidence" value="ECO:0007669"/>
    <property type="project" value="TreeGrafter"/>
</dbReference>
<feature type="domain" description="AAA+ ATPase" evidence="4">
    <location>
        <begin position="565"/>
        <end position="706"/>
    </location>
</feature>
<evidence type="ECO:0000256" key="3">
    <source>
        <dbReference type="ARBA" id="ARBA00023271"/>
    </source>
</evidence>
<dbReference type="SUPFAM" id="SSF52540">
    <property type="entry name" value="P-loop containing nucleoside triphosphate hydrolases"/>
    <property type="match status" value="1"/>
</dbReference>
<evidence type="ECO:0000259" key="4">
    <source>
        <dbReference type="SMART" id="SM00382"/>
    </source>
</evidence>
<dbReference type="InterPro" id="IPR003960">
    <property type="entry name" value="ATPase_AAA_CS"/>
</dbReference>
<dbReference type="AlphaFoldDB" id="A0AAD3D4B4"/>
<evidence type="ECO:0000256" key="2">
    <source>
        <dbReference type="ARBA" id="ARBA00023054"/>
    </source>
</evidence>
<dbReference type="Proteomes" id="UP001054902">
    <property type="component" value="Unassembled WGS sequence"/>
</dbReference>
<sequence>METSKDASLAVLGETNLPDDSFFSQFVEATNTSLHFFHDLIEETISNLTTSNQFSKSQAVVTSYSDESQIDSHDYDPTSPLKLQSIAAEVLALEASIDRLHSNAVGAYERVTLNTKSILSSLLRNLRVYQQEIEQDTGQMIDSKLVAETKNRINLEGASTEVNLHNKKDYDLWADGGYTILDDVRSEDAREFVQKVELESYRLRDDTKKEVILASSDNFVARTRKHIMAKDMNFTSDFKDISFSESSYFHLNVASIQSILSDVETLEIQFKVLHDVLHSFDGPTSTIDTLKDLVESSPNFTSFSDLANRVAVIETNSTVNQLFQKVEFFRHLTRNTALKNLYSKQQDLHDKDERTKLKIAQATTERKVIEMQEDFITDYFLQILMNILESTNSISTLTDSTLRDVVQAVRDEKRKISNEINMINADRDEERKSEYFSLEKIKLIGEETQKTIIKAVEVIFLNFTNGLAHGLSNSDGRRQVICMILFLSTLVFFLSFAKEANELMFSVIVKCWLMPRLVREKGNCSIFPICPNKELLKDIILPREEKRRIDKMFDATVQKRNFKKHKENLLIVGKSGTGKSITAKVFAQACGLPFAIMSGADIAPLGSTGSLELRKTLEWVRKNEGILVIDDAESCFSSRIRIQSRDLDTERLDARDALNVFLSMTGDTSGKMMIFLTTSNPGSLDEAILDRMDNMISCELPTRQQRYDIINIELSRKIQHQQERKAFGIFKRRRRIQLTRDFEKSRAIEYLCSDEKTNGFSGRELGQIVRAVATSVYIDDNNTLSHEIWNKTVDEMCTSIKTKKNLKTKA</sequence>
<dbReference type="SMART" id="SM00382">
    <property type="entry name" value="AAA"/>
    <property type="match status" value="1"/>
</dbReference>
<dbReference type="PROSITE" id="PS00674">
    <property type="entry name" value="AAA"/>
    <property type="match status" value="1"/>
</dbReference>
<protein>
    <recommendedName>
        <fullName evidence="4">AAA+ ATPase domain-containing protein</fullName>
    </recommendedName>
</protein>
<name>A0AAD3D4B4_9STRA</name>
<dbReference type="PANTHER" id="PTHR23075:SF0">
    <property type="entry name" value="ATPASE FAMILY AAA DOMAIN-CONTAINING PROTEIN 3"/>
    <property type="match status" value="1"/>
</dbReference>
<accession>A0AAD3D4B4</accession>
<dbReference type="InterPro" id="IPR027417">
    <property type="entry name" value="P-loop_NTPase"/>
</dbReference>
<comment type="subcellular location">
    <subcellularLocation>
        <location evidence="1">Mitochondrion matrix</location>
        <location evidence="1">Mitochondrion nucleoid</location>
    </subcellularLocation>
</comment>
<evidence type="ECO:0000256" key="1">
    <source>
        <dbReference type="ARBA" id="ARBA00004436"/>
    </source>
</evidence>